<feature type="transmembrane region" description="Helical" evidence="2">
    <location>
        <begin position="34"/>
        <end position="53"/>
    </location>
</feature>
<comment type="caution">
    <text evidence="3">The sequence shown here is derived from an EMBL/GenBank/DDBJ whole genome shotgun (WGS) entry which is preliminary data.</text>
</comment>
<proteinExistence type="predicted"/>
<evidence type="ECO:0000313" key="3">
    <source>
        <dbReference type="EMBL" id="RZH69596.1"/>
    </source>
</evidence>
<reference evidence="3 4" key="1">
    <citation type="submission" date="2019-02" db="EMBL/GenBank/DDBJ databases">
        <title>Genome analysis provides insights into bioremediation potentialities and Haloocin production by Natrinema altunense strain 4.1R isolated from Chott Douz in Tunisian desert.</title>
        <authorList>
            <person name="Najjari A."/>
            <person name="Youssef N."/>
            <person name="Ben Dhia O."/>
            <person name="Ferjani R."/>
            <person name="El Hidri D."/>
            <person name="Ouzari H.I."/>
            <person name="Cherif A."/>
        </authorList>
    </citation>
    <scope>NUCLEOTIDE SEQUENCE [LARGE SCALE GENOMIC DNA]</scope>
    <source>
        <strain evidence="3 4">4.1R</strain>
    </source>
</reference>
<name>A0A482Y718_9EURY</name>
<protein>
    <submittedName>
        <fullName evidence="3">Uncharacterized protein</fullName>
    </submittedName>
</protein>
<dbReference type="Pfam" id="PF23933">
    <property type="entry name" value="DUF7269"/>
    <property type="match status" value="1"/>
</dbReference>
<feature type="region of interest" description="Disordered" evidence="1">
    <location>
        <begin position="187"/>
        <end position="287"/>
    </location>
</feature>
<keyword evidence="2" id="KW-0472">Membrane</keyword>
<dbReference type="OrthoDB" id="307812at2157"/>
<dbReference type="STRING" id="222984.GCA_000731985_00855"/>
<gene>
    <name evidence="3" type="ORF">ELS17_09380</name>
</gene>
<keyword evidence="2" id="KW-0812">Transmembrane</keyword>
<feature type="compositionally biased region" description="Basic and acidic residues" evidence="1">
    <location>
        <begin position="223"/>
        <end position="237"/>
    </location>
</feature>
<feature type="compositionally biased region" description="Basic and acidic residues" evidence="1">
    <location>
        <begin position="251"/>
        <end position="281"/>
    </location>
</feature>
<evidence type="ECO:0000256" key="1">
    <source>
        <dbReference type="SAM" id="MobiDB-lite"/>
    </source>
</evidence>
<keyword evidence="2" id="KW-1133">Transmembrane helix</keyword>
<dbReference type="Proteomes" id="UP000292704">
    <property type="component" value="Unassembled WGS sequence"/>
</dbReference>
<evidence type="ECO:0000313" key="4">
    <source>
        <dbReference type="Proteomes" id="UP000292704"/>
    </source>
</evidence>
<dbReference type="AlphaFoldDB" id="A0A482Y718"/>
<evidence type="ECO:0000256" key="2">
    <source>
        <dbReference type="SAM" id="Phobius"/>
    </source>
</evidence>
<dbReference type="InterPro" id="IPR055693">
    <property type="entry name" value="DUF7269"/>
</dbReference>
<dbReference type="RefSeq" id="WP_130170398.1">
    <property type="nucleotide sequence ID" value="NZ_SHMR01000001.1"/>
</dbReference>
<accession>A0A482Y718</accession>
<dbReference type="EMBL" id="SHMR01000001">
    <property type="protein sequence ID" value="RZH69596.1"/>
    <property type="molecule type" value="Genomic_DNA"/>
</dbReference>
<organism evidence="3 4">
    <name type="scientific">Natrinema altunense</name>
    <dbReference type="NCBI Taxonomy" id="222984"/>
    <lineage>
        <taxon>Archaea</taxon>
        <taxon>Methanobacteriati</taxon>
        <taxon>Methanobacteriota</taxon>
        <taxon>Stenosarchaea group</taxon>
        <taxon>Halobacteria</taxon>
        <taxon>Halobacteriales</taxon>
        <taxon>Natrialbaceae</taxon>
        <taxon>Natrinema</taxon>
    </lineage>
</organism>
<sequence length="287" mass="30280">MSRRRQRLVTLCGVALVAIGTIVGVGTSSGTGNAVGLVALLTLVALGLGLWTVRGSLDTTADAPAVPWAADEPFANPAPERTERDPALSSDAFAGVIETACETARDSGTVDDGIEVVRSPLRTALLDALEQGGRPRSDGEEALADGSWTDDRVAASVLAPAIEPPPQPLRERVRAWLYPERVVRRRTRRATNAVAEAADDALPTVPGQTAPRTVPVLEPSLEDLQRGADGRLQRAVEPRATARGPQPVRPRAGDDRDRAAGERTDGDGTDADRTDEPRDGDPEVTDA</sequence>